<protein>
    <submittedName>
        <fullName evidence="1">Uncharacterized protein</fullName>
    </submittedName>
</protein>
<proteinExistence type="predicted"/>
<dbReference type="KEGG" id="tid:Thein_0838"/>
<sequence length="130" mass="14819">MRGFSRTLFLLLFVVVIAFFLSLRSQKSHTVELIRVPITSFNKISGEVTFNRRGDNSEYIVIKLGNKPSQELVVLVVEKDGIAREIGRISGATFIYTLPRNIKFENLKKVELRSNETGRILAEAYLTNKE</sequence>
<dbReference type="AlphaFoldDB" id="F8ACS4"/>
<keyword evidence="2" id="KW-1185">Reference proteome</keyword>
<dbReference type="EMBL" id="CP002683">
    <property type="protein sequence ID" value="AEH44715.1"/>
    <property type="molecule type" value="Genomic_DNA"/>
</dbReference>
<accession>F8ACS4</accession>
<reference evidence="2" key="1">
    <citation type="submission" date="2011-04" db="EMBL/GenBank/DDBJ databases">
        <title>The complete genome of Thermodesulfatator indicus DSM 15286.</title>
        <authorList>
            <person name="Lucas S."/>
            <person name="Copeland A."/>
            <person name="Lapidus A."/>
            <person name="Bruce D."/>
            <person name="Goodwin L."/>
            <person name="Pitluck S."/>
            <person name="Peters L."/>
            <person name="Kyrpides N."/>
            <person name="Mavromatis K."/>
            <person name="Pagani I."/>
            <person name="Ivanova N."/>
            <person name="Saunders L."/>
            <person name="Detter J.C."/>
            <person name="Tapia R."/>
            <person name="Han C."/>
            <person name="Land M."/>
            <person name="Hauser L."/>
            <person name="Markowitz V."/>
            <person name="Cheng J.-F."/>
            <person name="Hugenholtz P."/>
            <person name="Woyke T."/>
            <person name="Wu D."/>
            <person name="Spring S."/>
            <person name="Schroeder M."/>
            <person name="Brambilla E."/>
            <person name="Klenk H.-P."/>
            <person name="Eisen J.A."/>
        </authorList>
    </citation>
    <scope>NUCLEOTIDE SEQUENCE [LARGE SCALE GENOMIC DNA]</scope>
    <source>
        <strain evidence="2">DSM 15286 / JCM 11887 / CIR29812</strain>
    </source>
</reference>
<organism evidence="1 2">
    <name type="scientific">Thermodesulfatator indicus (strain DSM 15286 / JCM 11887 / CIR29812)</name>
    <dbReference type="NCBI Taxonomy" id="667014"/>
    <lineage>
        <taxon>Bacteria</taxon>
        <taxon>Pseudomonadati</taxon>
        <taxon>Thermodesulfobacteriota</taxon>
        <taxon>Thermodesulfobacteria</taxon>
        <taxon>Thermodesulfobacteriales</taxon>
        <taxon>Thermodesulfatatoraceae</taxon>
        <taxon>Thermodesulfatator</taxon>
    </lineage>
</organism>
<dbReference type="STRING" id="667014.Thein_0838"/>
<dbReference type="eggNOG" id="ENOG5030QHK">
    <property type="taxonomic scope" value="Bacteria"/>
</dbReference>
<name>F8ACS4_THEID</name>
<dbReference type="InParanoid" id="F8ACS4"/>
<evidence type="ECO:0000313" key="2">
    <source>
        <dbReference type="Proteomes" id="UP000006793"/>
    </source>
</evidence>
<dbReference type="HOGENOM" id="CLU_1937139_0_0_0"/>
<dbReference type="RefSeq" id="WP_013907459.1">
    <property type="nucleotide sequence ID" value="NC_015681.1"/>
</dbReference>
<evidence type="ECO:0000313" key="1">
    <source>
        <dbReference type="EMBL" id="AEH44715.1"/>
    </source>
</evidence>
<dbReference type="PaxDb" id="667014-Thein_0838"/>
<dbReference type="OrthoDB" id="9798813at2"/>
<gene>
    <name evidence="1" type="ordered locus">Thein_0838</name>
</gene>
<dbReference type="Proteomes" id="UP000006793">
    <property type="component" value="Chromosome"/>
</dbReference>
<reference evidence="1 2" key="2">
    <citation type="journal article" date="2012" name="Stand. Genomic Sci.">
        <title>Complete genome sequence of the thermophilic sulfate-reducing ocean bacterium Thermodesulfatator indicus type strain (CIR29812(T)).</title>
        <authorList>
            <person name="Anderson I."/>
            <person name="Saunders E."/>
            <person name="Lapidus A."/>
            <person name="Nolan M."/>
            <person name="Lucas S."/>
            <person name="Tice H."/>
            <person name="Del Rio T.G."/>
            <person name="Cheng J.F."/>
            <person name="Han C."/>
            <person name="Tapia R."/>
            <person name="Goodwin L.A."/>
            <person name="Pitluck S."/>
            <person name="Liolios K."/>
            <person name="Mavromatis K."/>
            <person name="Pagani I."/>
            <person name="Ivanova N."/>
            <person name="Mikhailova N."/>
            <person name="Pati A."/>
            <person name="Chen A."/>
            <person name="Palaniappan K."/>
            <person name="Land M."/>
            <person name="Hauser L."/>
            <person name="Jeffries C.D."/>
            <person name="Chang Y.J."/>
            <person name="Brambilla E.M."/>
            <person name="Rohde M."/>
            <person name="Spring S."/>
            <person name="Goker M."/>
            <person name="Detter J.C."/>
            <person name="Woyke T."/>
            <person name="Bristow J."/>
            <person name="Eisen J.A."/>
            <person name="Markowitz V."/>
            <person name="Hugenholtz P."/>
            <person name="Kyrpides N.C."/>
            <person name="Klenk H.P."/>
        </authorList>
    </citation>
    <scope>NUCLEOTIDE SEQUENCE [LARGE SCALE GENOMIC DNA]</scope>
    <source>
        <strain evidence="2">DSM 15286 / JCM 11887 / CIR29812</strain>
    </source>
</reference>